<sequence>MDPPHFLLEALNDSIVSGTLIDTKFYVFSRREASGRVGSPRALYCNGRVLNTVPYFFTLFSDAFSEGQTRDIDGGFPSDSHPYTEYYDYLSDSDLEDDPSCFEEEEEESAGDDSPGLLHGPHDSDSQVPPTVTSEHLPHPSPDVGEVQNHDEPANGLARIGKVAIIRDMAAVTFEAMVYFLYTGKIGFAPLSSDSRHELPAEARSGDWSTVRLPHPSAKSIYRLADKYDIPTLKQLAKAYIHENLAYCNIVDEVFSSFSLSDTVGASPATC</sequence>
<keyword evidence="2" id="KW-1185">Reference proteome</keyword>
<comment type="caution">
    <text evidence="1">The sequence shown here is derived from an EMBL/GenBank/DDBJ whole genome shotgun (WGS) entry which is preliminary data.</text>
</comment>
<accession>A0ACB6ZKB2</accession>
<proteinExistence type="predicted"/>
<name>A0ACB6ZKB2_THEGA</name>
<organism evidence="1 2">
    <name type="scientific">Thelephora ganbajun</name>
    <name type="common">Ganba fungus</name>
    <dbReference type="NCBI Taxonomy" id="370292"/>
    <lineage>
        <taxon>Eukaryota</taxon>
        <taxon>Fungi</taxon>
        <taxon>Dikarya</taxon>
        <taxon>Basidiomycota</taxon>
        <taxon>Agaricomycotina</taxon>
        <taxon>Agaricomycetes</taxon>
        <taxon>Thelephorales</taxon>
        <taxon>Thelephoraceae</taxon>
        <taxon>Thelephora</taxon>
    </lineage>
</organism>
<reference evidence="1" key="2">
    <citation type="journal article" date="2020" name="Nat. Commun.">
        <title>Large-scale genome sequencing of mycorrhizal fungi provides insights into the early evolution of symbiotic traits.</title>
        <authorList>
            <person name="Miyauchi S."/>
            <person name="Kiss E."/>
            <person name="Kuo A."/>
            <person name="Drula E."/>
            <person name="Kohler A."/>
            <person name="Sanchez-Garcia M."/>
            <person name="Morin E."/>
            <person name="Andreopoulos B."/>
            <person name="Barry K.W."/>
            <person name="Bonito G."/>
            <person name="Buee M."/>
            <person name="Carver A."/>
            <person name="Chen C."/>
            <person name="Cichocki N."/>
            <person name="Clum A."/>
            <person name="Culley D."/>
            <person name="Crous P.W."/>
            <person name="Fauchery L."/>
            <person name="Girlanda M."/>
            <person name="Hayes R.D."/>
            <person name="Keri Z."/>
            <person name="LaButti K."/>
            <person name="Lipzen A."/>
            <person name="Lombard V."/>
            <person name="Magnuson J."/>
            <person name="Maillard F."/>
            <person name="Murat C."/>
            <person name="Nolan M."/>
            <person name="Ohm R.A."/>
            <person name="Pangilinan J."/>
            <person name="Pereira M.F."/>
            <person name="Perotto S."/>
            <person name="Peter M."/>
            <person name="Pfister S."/>
            <person name="Riley R."/>
            <person name="Sitrit Y."/>
            <person name="Stielow J.B."/>
            <person name="Szollosi G."/>
            <person name="Zifcakova L."/>
            <person name="Stursova M."/>
            <person name="Spatafora J.W."/>
            <person name="Tedersoo L."/>
            <person name="Vaario L.M."/>
            <person name="Yamada A."/>
            <person name="Yan M."/>
            <person name="Wang P."/>
            <person name="Xu J."/>
            <person name="Bruns T."/>
            <person name="Baldrian P."/>
            <person name="Vilgalys R."/>
            <person name="Dunand C."/>
            <person name="Henrissat B."/>
            <person name="Grigoriev I.V."/>
            <person name="Hibbett D."/>
            <person name="Nagy L.G."/>
            <person name="Martin F.M."/>
        </authorList>
    </citation>
    <scope>NUCLEOTIDE SEQUENCE</scope>
    <source>
        <strain evidence="1">P2</strain>
    </source>
</reference>
<evidence type="ECO:0000313" key="1">
    <source>
        <dbReference type="EMBL" id="KAF9650014.1"/>
    </source>
</evidence>
<dbReference type="EMBL" id="MU117990">
    <property type="protein sequence ID" value="KAF9650014.1"/>
    <property type="molecule type" value="Genomic_DNA"/>
</dbReference>
<evidence type="ECO:0000313" key="2">
    <source>
        <dbReference type="Proteomes" id="UP000886501"/>
    </source>
</evidence>
<dbReference type="Proteomes" id="UP000886501">
    <property type="component" value="Unassembled WGS sequence"/>
</dbReference>
<gene>
    <name evidence="1" type="ORF">BDM02DRAFT_1689797</name>
</gene>
<protein>
    <submittedName>
        <fullName evidence="1">Uncharacterized protein</fullName>
    </submittedName>
</protein>
<reference evidence="1" key="1">
    <citation type="submission" date="2019-10" db="EMBL/GenBank/DDBJ databases">
        <authorList>
            <consortium name="DOE Joint Genome Institute"/>
            <person name="Kuo A."/>
            <person name="Miyauchi S."/>
            <person name="Kiss E."/>
            <person name="Drula E."/>
            <person name="Kohler A."/>
            <person name="Sanchez-Garcia M."/>
            <person name="Andreopoulos B."/>
            <person name="Barry K.W."/>
            <person name="Bonito G."/>
            <person name="Buee M."/>
            <person name="Carver A."/>
            <person name="Chen C."/>
            <person name="Cichocki N."/>
            <person name="Clum A."/>
            <person name="Culley D."/>
            <person name="Crous P.W."/>
            <person name="Fauchery L."/>
            <person name="Girlanda M."/>
            <person name="Hayes R."/>
            <person name="Keri Z."/>
            <person name="Labutti K."/>
            <person name="Lipzen A."/>
            <person name="Lombard V."/>
            <person name="Magnuson J."/>
            <person name="Maillard F."/>
            <person name="Morin E."/>
            <person name="Murat C."/>
            <person name="Nolan M."/>
            <person name="Ohm R."/>
            <person name="Pangilinan J."/>
            <person name="Pereira M."/>
            <person name="Perotto S."/>
            <person name="Peter M."/>
            <person name="Riley R."/>
            <person name="Sitrit Y."/>
            <person name="Stielow B."/>
            <person name="Szollosi G."/>
            <person name="Zifcakova L."/>
            <person name="Stursova M."/>
            <person name="Spatafora J.W."/>
            <person name="Tedersoo L."/>
            <person name="Vaario L.-M."/>
            <person name="Yamada A."/>
            <person name="Yan M."/>
            <person name="Wang P."/>
            <person name="Xu J."/>
            <person name="Bruns T."/>
            <person name="Baldrian P."/>
            <person name="Vilgalys R."/>
            <person name="Henrissat B."/>
            <person name="Grigoriev I.V."/>
            <person name="Hibbett D."/>
            <person name="Nagy L.G."/>
            <person name="Martin F.M."/>
        </authorList>
    </citation>
    <scope>NUCLEOTIDE SEQUENCE</scope>
    <source>
        <strain evidence="1">P2</strain>
    </source>
</reference>